<organism evidence="1 2">
    <name type="scientific">Aegilops tauschii subsp. strangulata</name>
    <name type="common">Goatgrass</name>
    <dbReference type="NCBI Taxonomy" id="200361"/>
    <lineage>
        <taxon>Eukaryota</taxon>
        <taxon>Viridiplantae</taxon>
        <taxon>Streptophyta</taxon>
        <taxon>Embryophyta</taxon>
        <taxon>Tracheophyta</taxon>
        <taxon>Spermatophyta</taxon>
        <taxon>Magnoliopsida</taxon>
        <taxon>Liliopsida</taxon>
        <taxon>Poales</taxon>
        <taxon>Poaceae</taxon>
        <taxon>BOP clade</taxon>
        <taxon>Pooideae</taxon>
        <taxon>Triticodae</taxon>
        <taxon>Triticeae</taxon>
        <taxon>Triticinae</taxon>
        <taxon>Aegilops</taxon>
    </lineage>
</organism>
<evidence type="ECO:0000313" key="1">
    <source>
        <dbReference type="EnsemblPlants" id="AET3Gv20365300.51"/>
    </source>
</evidence>
<name>A0A453EJJ3_AEGTS</name>
<evidence type="ECO:0000313" key="2">
    <source>
        <dbReference type="Proteomes" id="UP000015105"/>
    </source>
</evidence>
<reference evidence="2" key="2">
    <citation type="journal article" date="2017" name="Nat. Plants">
        <title>The Aegilops tauschii genome reveals multiple impacts of transposons.</title>
        <authorList>
            <person name="Zhao G."/>
            <person name="Zou C."/>
            <person name="Li K."/>
            <person name="Wang K."/>
            <person name="Li T."/>
            <person name="Gao L."/>
            <person name="Zhang X."/>
            <person name="Wang H."/>
            <person name="Yang Z."/>
            <person name="Liu X."/>
            <person name="Jiang W."/>
            <person name="Mao L."/>
            <person name="Kong X."/>
            <person name="Jiao Y."/>
            <person name="Jia J."/>
        </authorList>
    </citation>
    <scope>NUCLEOTIDE SEQUENCE [LARGE SCALE GENOMIC DNA]</scope>
    <source>
        <strain evidence="2">cv. AL8/78</strain>
    </source>
</reference>
<dbReference type="Gramene" id="AET3Gv20365300.45">
    <property type="protein sequence ID" value="AET3Gv20365300.45"/>
    <property type="gene ID" value="AET3Gv20365300"/>
</dbReference>
<reference evidence="1" key="5">
    <citation type="journal article" date="2021" name="G3 (Bethesda)">
        <title>Aegilops tauschii genome assembly Aet v5.0 features greater sequence contiguity and improved annotation.</title>
        <authorList>
            <person name="Wang L."/>
            <person name="Zhu T."/>
            <person name="Rodriguez J.C."/>
            <person name="Deal K.R."/>
            <person name="Dubcovsky J."/>
            <person name="McGuire P.E."/>
            <person name="Lux T."/>
            <person name="Spannagl M."/>
            <person name="Mayer K.F.X."/>
            <person name="Baldrich P."/>
            <person name="Meyers B.C."/>
            <person name="Huo N."/>
            <person name="Gu Y.Q."/>
            <person name="Zhou H."/>
            <person name="Devos K.M."/>
            <person name="Bennetzen J.L."/>
            <person name="Unver T."/>
            <person name="Budak H."/>
            <person name="Gulick P.J."/>
            <person name="Galiba G."/>
            <person name="Kalapos B."/>
            <person name="Nelson D.R."/>
            <person name="Li P."/>
            <person name="You F.M."/>
            <person name="Luo M.C."/>
            <person name="Dvorak J."/>
        </authorList>
    </citation>
    <scope>NUCLEOTIDE SEQUENCE [LARGE SCALE GENOMIC DNA]</scope>
    <source>
        <strain evidence="1">cv. AL8/78</strain>
    </source>
</reference>
<dbReference type="Proteomes" id="UP000015105">
    <property type="component" value="Chromosome 3D"/>
</dbReference>
<dbReference type="EnsemblPlants" id="AET3Gv20365300.51">
    <property type="protein sequence ID" value="AET3Gv20365300.51"/>
    <property type="gene ID" value="AET3Gv20365300"/>
</dbReference>
<reference evidence="1" key="3">
    <citation type="journal article" date="2017" name="Nature">
        <title>Genome sequence of the progenitor of the wheat D genome Aegilops tauschii.</title>
        <authorList>
            <person name="Luo M.C."/>
            <person name="Gu Y.Q."/>
            <person name="Puiu D."/>
            <person name="Wang H."/>
            <person name="Twardziok S.O."/>
            <person name="Deal K.R."/>
            <person name="Huo N."/>
            <person name="Zhu T."/>
            <person name="Wang L."/>
            <person name="Wang Y."/>
            <person name="McGuire P.E."/>
            <person name="Liu S."/>
            <person name="Long H."/>
            <person name="Ramasamy R.K."/>
            <person name="Rodriguez J.C."/>
            <person name="Van S.L."/>
            <person name="Yuan L."/>
            <person name="Wang Z."/>
            <person name="Xia Z."/>
            <person name="Xiao L."/>
            <person name="Anderson O.D."/>
            <person name="Ouyang S."/>
            <person name="Liang Y."/>
            <person name="Zimin A.V."/>
            <person name="Pertea G."/>
            <person name="Qi P."/>
            <person name="Bennetzen J.L."/>
            <person name="Dai X."/>
            <person name="Dawson M.W."/>
            <person name="Muller H.G."/>
            <person name="Kugler K."/>
            <person name="Rivarola-Duarte L."/>
            <person name="Spannagl M."/>
            <person name="Mayer K.F.X."/>
            <person name="Lu F.H."/>
            <person name="Bevan M.W."/>
            <person name="Leroy P."/>
            <person name="Li P."/>
            <person name="You F.M."/>
            <person name="Sun Q."/>
            <person name="Liu Z."/>
            <person name="Lyons E."/>
            <person name="Wicker T."/>
            <person name="Salzberg S.L."/>
            <person name="Devos K.M."/>
            <person name="Dvorak J."/>
        </authorList>
    </citation>
    <scope>NUCLEOTIDE SEQUENCE [LARGE SCALE GENOMIC DNA]</scope>
    <source>
        <strain evidence="1">cv. AL8/78</strain>
    </source>
</reference>
<protein>
    <submittedName>
        <fullName evidence="1">Uncharacterized protein</fullName>
    </submittedName>
</protein>
<dbReference type="EnsemblPlants" id="AET3Gv20365300.45">
    <property type="protein sequence ID" value="AET3Gv20365300.45"/>
    <property type="gene ID" value="AET3Gv20365300"/>
</dbReference>
<dbReference type="Gramene" id="AET3Gv20365300.51">
    <property type="protein sequence ID" value="AET3Gv20365300.51"/>
    <property type="gene ID" value="AET3Gv20365300"/>
</dbReference>
<dbReference type="AlphaFoldDB" id="A0A453EJJ3"/>
<reference evidence="1" key="4">
    <citation type="submission" date="2019-03" db="UniProtKB">
        <authorList>
            <consortium name="EnsemblPlants"/>
        </authorList>
    </citation>
    <scope>IDENTIFICATION</scope>
</reference>
<proteinExistence type="predicted"/>
<reference evidence="2" key="1">
    <citation type="journal article" date="2014" name="Science">
        <title>Ancient hybridizations among the ancestral genomes of bread wheat.</title>
        <authorList>
            <consortium name="International Wheat Genome Sequencing Consortium,"/>
            <person name="Marcussen T."/>
            <person name="Sandve S.R."/>
            <person name="Heier L."/>
            <person name="Spannagl M."/>
            <person name="Pfeifer M."/>
            <person name="Jakobsen K.S."/>
            <person name="Wulff B.B."/>
            <person name="Steuernagel B."/>
            <person name="Mayer K.F."/>
            <person name="Olsen O.A."/>
        </authorList>
    </citation>
    <scope>NUCLEOTIDE SEQUENCE [LARGE SCALE GENOMIC DNA]</scope>
    <source>
        <strain evidence="2">cv. AL8/78</strain>
    </source>
</reference>
<keyword evidence="2" id="KW-1185">Reference proteome</keyword>
<accession>A0A453EJJ3</accession>
<sequence length="77" mass="8996">MHQSNLYFKLRAAIRTIKLCTIFARQDSSGVVGPNLRKQACLLSYKSYDNRSYMRQFRFKLQCMICLDTTYVFDGAV</sequence>